<accession>A0A2G5C8K9</accession>
<feature type="chain" id="PRO_5013660219" description="Strictosidine synthase conserved region domain-containing protein" evidence="5">
    <location>
        <begin position="18"/>
        <end position="345"/>
    </location>
</feature>
<dbReference type="InParanoid" id="A0A2G5C8K9"/>
<feature type="domain" description="Strictosidine synthase conserved region" evidence="6">
    <location>
        <begin position="139"/>
        <end position="222"/>
    </location>
</feature>
<dbReference type="PANTHER" id="PTHR10426:SF68">
    <property type="entry name" value="OS07G0614000 PROTEIN"/>
    <property type="match status" value="1"/>
</dbReference>
<keyword evidence="5" id="KW-0732">Signal</keyword>
<proteinExistence type="inferred from homology"/>
<evidence type="ECO:0000256" key="5">
    <source>
        <dbReference type="SAM" id="SignalP"/>
    </source>
</evidence>
<name>A0A2G5C8K9_AQUCA</name>
<keyword evidence="8" id="KW-1185">Reference proteome</keyword>
<feature type="non-terminal residue" evidence="7">
    <location>
        <position position="1"/>
    </location>
</feature>
<dbReference type="AlphaFoldDB" id="A0A2G5C8K9"/>
<evidence type="ECO:0000259" key="6">
    <source>
        <dbReference type="Pfam" id="PF03088"/>
    </source>
</evidence>
<sequence>SLLACLLQIFYFSPISPDPLELPPASTTLDFPWNNHLQKVIKLGEGILTKPEDVCIDEEGALYTATRDGWIKKMHTNGSWEDWNMIATDSLLGLTISSTPGHLLVCDAINGLLEVEKDRITVLASEVNGSKISFADDVIQASDGNVYFSDASTKFGFHDWYLDMLEAKPHGRLLMYNPSTKETSILLDNLYFANGVALSKNQDFLVVCETWKFRCLKYFLKGDDKGKTEIFVENLPGGPDNIKLAPDGSFWIALLELRLNGLNFVHKSKAAKHFLVAFPKLMELTKGVNKRAMVVNVGSDGNIINKLDDSDGKVMSCVTSVLEHDGHIYLGSLNTDFIGKLQLNN</sequence>
<keyword evidence="4" id="KW-0325">Glycoprotein</keyword>
<dbReference type="GO" id="GO:0016787">
    <property type="term" value="F:hydrolase activity"/>
    <property type="evidence" value="ECO:0007669"/>
    <property type="project" value="TreeGrafter"/>
</dbReference>
<gene>
    <name evidence="7" type="ORF">AQUCO_07600059v1</name>
</gene>
<dbReference type="EMBL" id="KZ305093">
    <property type="protein sequence ID" value="PIA27623.1"/>
    <property type="molecule type" value="Genomic_DNA"/>
</dbReference>
<comment type="similarity">
    <text evidence="2">Belongs to the strictosidine synthase family.</text>
</comment>
<reference evidence="7 8" key="1">
    <citation type="submission" date="2017-09" db="EMBL/GenBank/DDBJ databases">
        <title>WGS assembly of Aquilegia coerulea Goldsmith.</title>
        <authorList>
            <person name="Hodges S."/>
            <person name="Kramer E."/>
            <person name="Nordborg M."/>
            <person name="Tomkins J."/>
            <person name="Borevitz J."/>
            <person name="Derieg N."/>
            <person name="Yan J."/>
            <person name="Mihaltcheva S."/>
            <person name="Hayes R.D."/>
            <person name="Rokhsar D."/>
        </authorList>
    </citation>
    <scope>NUCLEOTIDE SEQUENCE [LARGE SCALE GENOMIC DNA]</scope>
    <source>
        <strain evidence="8">cv. Goldsmith</strain>
    </source>
</reference>
<dbReference type="Gene3D" id="2.120.10.30">
    <property type="entry name" value="TolB, C-terminal domain"/>
    <property type="match status" value="1"/>
</dbReference>
<dbReference type="InterPro" id="IPR011042">
    <property type="entry name" value="6-blade_b-propeller_TolB-like"/>
</dbReference>
<dbReference type="InterPro" id="IPR018119">
    <property type="entry name" value="Strictosidine_synth_cons-reg"/>
</dbReference>
<evidence type="ECO:0000256" key="4">
    <source>
        <dbReference type="ARBA" id="ARBA00023180"/>
    </source>
</evidence>
<dbReference type="SUPFAM" id="SSF63829">
    <property type="entry name" value="Calcium-dependent phosphotriesterase"/>
    <property type="match status" value="1"/>
</dbReference>
<comment type="subcellular location">
    <subcellularLocation>
        <location evidence="1">Vacuole</location>
    </subcellularLocation>
</comment>
<dbReference type="GO" id="GO:0012505">
    <property type="term" value="C:endomembrane system"/>
    <property type="evidence" value="ECO:0007669"/>
    <property type="project" value="TreeGrafter"/>
</dbReference>
<evidence type="ECO:0000256" key="1">
    <source>
        <dbReference type="ARBA" id="ARBA00004116"/>
    </source>
</evidence>
<dbReference type="FunFam" id="2.120.10.30:FF:000066">
    <property type="entry name" value="ABC transporter permease protein"/>
    <property type="match status" value="1"/>
</dbReference>
<evidence type="ECO:0000313" key="7">
    <source>
        <dbReference type="EMBL" id="PIA27623.1"/>
    </source>
</evidence>
<dbReference type="STRING" id="218851.A0A2G5C8K9"/>
<organism evidence="7 8">
    <name type="scientific">Aquilegia coerulea</name>
    <name type="common">Rocky mountain columbine</name>
    <dbReference type="NCBI Taxonomy" id="218851"/>
    <lineage>
        <taxon>Eukaryota</taxon>
        <taxon>Viridiplantae</taxon>
        <taxon>Streptophyta</taxon>
        <taxon>Embryophyta</taxon>
        <taxon>Tracheophyta</taxon>
        <taxon>Spermatophyta</taxon>
        <taxon>Magnoliopsida</taxon>
        <taxon>Ranunculales</taxon>
        <taxon>Ranunculaceae</taxon>
        <taxon>Thalictroideae</taxon>
        <taxon>Aquilegia</taxon>
    </lineage>
</organism>
<dbReference type="Pfam" id="PF03088">
    <property type="entry name" value="Str_synth"/>
    <property type="match status" value="1"/>
</dbReference>
<protein>
    <recommendedName>
        <fullName evidence="6">Strictosidine synthase conserved region domain-containing protein</fullName>
    </recommendedName>
</protein>
<dbReference type="OrthoDB" id="5307922at2759"/>
<dbReference type="Proteomes" id="UP000230069">
    <property type="component" value="Unassembled WGS sequence"/>
</dbReference>
<dbReference type="Pfam" id="PF20067">
    <property type="entry name" value="SSL_N"/>
    <property type="match status" value="1"/>
</dbReference>
<evidence type="ECO:0000256" key="2">
    <source>
        <dbReference type="ARBA" id="ARBA00009191"/>
    </source>
</evidence>
<feature type="signal peptide" evidence="5">
    <location>
        <begin position="1"/>
        <end position="17"/>
    </location>
</feature>
<keyword evidence="3" id="KW-0926">Vacuole</keyword>
<evidence type="ECO:0000256" key="3">
    <source>
        <dbReference type="ARBA" id="ARBA00022554"/>
    </source>
</evidence>
<dbReference type="PANTHER" id="PTHR10426">
    <property type="entry name" value="STRICTOSIDINE SYNTHASE-RELATED"/>
    <property type="match status" value="1"/>
</dbReference>
<evidence type="ECO:0000313" key="8">
    <source>
        <dbReference type="Proteomes" id="UP000230069"/>
    </source>
</evidence>
<dbReference type="GO" id="GO:0005773">
    <property type="term" value="C:vacuole"/>
    <property type="evidence" value="ECO:0007669"/>
    <property type="project" value="UniProtKB-SubCell"/>
</dbReference>